<dbReference type="OrthoDB" id="9791837at2"/>
<dbReference type="RefSeq" id="WP_145077244.1">
    <property type="nucleotide sequence ID" value="NZ_CP036425.1"/>
</dbReference>
<dbReference type="CDD" id="cd02440">
    <property type="entry name" value="AdoMet_MTases"/>
    <property type="match status" value="1"/>
</dbReference>
<evidence type="ECO:0000313" key="2">
    <source>
        <dbReference type="Proteomes" id="UP000317369"/>
    </source>
</evidence>
<proteinExistence type="predicted"/>
<dbReference type="Proteomes" id="UP000317369">
    <property type="component" value="Chromosome"/>
</dbReference>
<sequence length="250" mass="29119">MSSHELYTDLYEEQGYQQTVDYASEVMMPAVLDFLPTINSVVDFGCGSGIWLSTIKRLGVHDVLGLDGDWVKDESLEIDAEQFRRVDLDQKITLDERYDLAISLEVGEHIKPGSAKDFVESLVMASDFVLFSAAIPGQGGRMHVNEQWPRYWAEIFAQWDYVPIDFLRPMFWHDDQIPYWYRQNMLLYVKRERFGELDLRRDLDVITGKPMDLVHPLCFQQHYGPVSFKKHAKGFCKAIVDNLKLKIRFK</sequence>
<name>A0A517YUF3_9BACT</name>
<dbReference type="AlphaFoldDB" id="A0A517YUF3"/>
<dbReference type="EMBL" id="CP036425">
    <property type="protein sequence ID" value="QDU33859.1"/>
    <property type="molecule type" value="Genomic_DNA"/>
</dbReference>
<dbReference type="Pfam" id="PF13489">
    <property type="entry name" value="Methyltransf_23"/>
    <property type="match status" value="1"/>
</dbReference>
<reference evidence="1 2" key="1">
    <citation type="submission" date="2019-02" db="EMBL/GenBank/DDBJ databases">
        <title>Deep-cultivation of Planctomycetes and their phenomic and genomic characterization uncovers novel biology.</title>
        <authorList>
            <person name="Wiegand S."/>
            <person name="Jogler M."/>
            <person name="Boedeker C."/>
            <person name="Pinto D."/>
            <person name="Vollmers J."/>
            <person name="Rivas-Marin E."/>
            <person name="Kohn T."/>
            <person name="Peeters S.H."/>
            <person name="Heuer A."/>
            <person name="Rast P."/>
            <person name="Oberbeckmann S."/>
            <person name="Bunk B."/>
            <person name="Jeske O."/>
            <person name="Meyerdierks A."/>
            <person name="Storesund J.E."/>
            <person name="Kallscheuer N."/>
            <person name="Luecker S."/>
            <person name="Lage O.M."/>
            <person name="Pohl T."/>
            <person name="Merkel B.J."/>
            <person name="Hornburger P."/>
            <person name="Mueller R.-W."/>
            <person name="Bruemmer F."/>
            <person name="Labrenz M."/>
            <person name="Spormann A.M."/>
            <person name="Op den Camp H."/>
            <person name="Overmann J."/>
            <person name="Amann R."/>
            <person name="Jetten M.S.M."/>
            <person name="Mascher T."/>
            <person name="Medema M.H."/>
            <person name="Devos D.P."/>
            <person name="Kaster A.-K."/>
            <person name="Ovreas L."/>
            <person name="Rohde M."/>
            <person name="Galperin M.Y."/>
            <person name="Jogler C."/>
        </authorList>
    </citation>
    <scope>NUCLEOTIDE SEQUENCE [LARGE SCALE GENOMIC DNA]</scope>
    <source>
        <strain evidence="1 2">KS4</strain>
    </source>
</reference>
<protein>
    <recommendedName>
        <fullName evidence="3">Methyltransferase domain-containing protein</fullName>
    </recommendedName>
</protein>
<accession>A0A517YUF3</accession>
<dbReference type="InterPro" id="IPR029063">
    <property type="entry name" value="SAM-dependent_MTases_sf"/>
</dbReference>
<dbReference type="KEGG" id="pcor:KS4_19180"/>
<evidence type="ECO:0000313" key="1">
    <source>
        <dbReference type="EMBL" id="QDU33859.1"/>
    </source>
</evidence>
<evidence type="ECO:0008006" key="3">
    <source>
        <dbReference type="Google" id="ProtNLM"/>
    </source>
</evidence>
<dbReference type="Gene3D" id="3.40.50.150">
    <property type="entry name" value="Vaccinia Virus protein VP39"/>
    <property type="match status" value="1"/>
</dbReference>
<organism evidence="1 2">
    <name type="scientific">Poriferisphaera corsica</name>
    <dbReference type="NCBI Taxonomy" id="2528020"/>
    <lineage>
        <taxon>Bacteria</taxon>
        <taxon>Pseudomonadati</taxon>
        <taxon>Planctomycetota</taxon>
        <taxon>Phycisphaerae</taxon>
        <taxon>Phycisphaerales</taxon>
        <taxon>Phycisphaeraceae</taxon>
        <taxon>Poriferisphaera</taxon>
    </lineage>
</organism>
<dbReference type="SUPFAM" id="SSF53335">
    <property type="entry name" value="S-adenosyl-L-methionine-dependent methyltransferases"/>
    <property type="match status" value="1"/>
</dbReference>
<keyword evidence="2" id="KW-1185">Reference proteome</keyword>
<gene>
    <name evidence="1" type="ORF">KS4_19180</name>
</gene>